<evidence type="ECO:0000313" key="1">
    <source>
        <dbReference type="EMBL" id="KAK4256495.1"/>
    </source>
</evidence>
<dbReference type="AlphaFoldDB" id="A0AAE1M8F2"/>
<keyword evidence="2" id="KW-1185">Reference proteome</keyword>
<evidence type="ECO:0008006" key="3">
    <source>
        <dbReference type="Google" id="ProtNLM"/>
    </source>
</evidence>
<proteinExistence type="predicted"/>
<reference evidence="1" key="1">
    <citation type="submission" date="2023-10" db="EMBL/GenBank/DDBJ databases">
        <title>Chromosome-level genome of the transformable northern wattle, Acacia crassicarpa.</title>
        <authorList>
            <person name="Massaro I."/>
            <person name="Sinha N.R."/>
            <person name="Poethig S."/>
            <person name="Leichty A.R."/>
        </authorList>
    </citation>
    <scope>NUCLEOTIDE SEQUENCE</scope>
    <source>
        <strain evidence="1">Acra3RX</strain>
        <tissue evidence="1">Leaf</tissue>
    </source>
</reference>
<gene>
    <name evidence="1" type="ORF">QN277_009347</name>
</gene>
<name>A0AAE1M8F2_9FABA</name>
<organism evidence="1 2">
    <name type="scientific">Acacia crassicarpa</name>
    <name type="common">northern wattle</name>
    <dbReference type="NCBI Taxonomy" id="499986"/>
    <lineage>
        <taxon>Eukaryota</taxon>
        <taxon>Viridiplantae</taxon>
        <taxon>Streptophyta</taxon>
        <taxon>Embryophyta</taxon>
        <taxon>Tracheophyta</taxon>
        <taxon>Spermatophyta</taxon>
        <taxon>Magnoliopsida</taxon>
        <taxon>eudicotyledons</taxon>
        <taxon>Gunneridae</taxon>
        <taxon>Pentapetalae</taxon>
        <taxon>rosids</taxon>
        <taxon>fabids</taxon>
        <taxon>Fabales</taxon>
        <taxon>Fabaceae</taxon>
        <taxon>Caesalpinioideae</taxon>
        <taxon>mimosoid clade</taxon>
        <taxon>Acacieae</taxon>
        <taxon>Acacia</taxon>
    </lineage>
</organism>
<dbReference type="Proteomes" id="UP001293593">
    <property type="component" value="Unassembled WGS sequence"/>
</dbReference>
<sequence>MSSASSSSGRCRQRVVLLRQPSREEDYEPPRRYCNHGMMASRWTAWTDGNPGRRFYGCPLYNQVRNPGWGVWFLRLA</sequence>
<protein>
    <recommendedName>
        <fullName evidence="3">Zinc finger GRF-type domain-containing protein</fullName>
    </recommendedName>
</protein>
<dbReference type="EMBL" id="JAWXYG010000013">
    <property type="protein sequence ID" value="KAK4256495.1"/>
    <property type="molecule type" value="Genomic_DNA"/>
</dbReference>
<evidence type="ECO:0000313" key="2">
    <source>
        <dbReference type="Proteomes" id="UP001293593"/>
    </source>
</evidence>
<accession>A0AAE1M8F2</accession>
<comment type="caution">
    <text evidence="1">The sequence shown here is derived from an EMBL/GenBank/DDBJ whole genome shotgun (WGS) entry which is preliminary data.</text>
</comment>